<reference evidence="2 3" key="1">
    <citation type="submission" date="2015-09" db="EMBL/GenBank/DDBJ databases">
        <authorList>
            <consortium name="Swine Surveillance"/>
        </authorList>
    </citation>
    <scope>NUCLEOTIDE SEQUENCE [LARGE SCALE GENOMIC DNA]</scope>
    <source>
        <strain evidence="2 3">CECT 5294</strain>
    </source>
</reference>
<evidence type="ECO:0000313" key="2">
    <source>
        <dbReference type="EMBL" id="CUH61234.1"/>
    </source>
</evidence>
<keyword evidence="1" id="KW-0812">Transmembrane</keyword>
<dbReference type="AlphaFoldDB" id="A0A0N7LTP0"/>
<organism evidence="2 3">
    <name type="scientific">Thalassobacter stenotrophicus</name>
    <dbReference type="NCBI Taxonomy" id="266809"/>
    <lineage>
        <taxon>Bacteria</taxon>
        <taxon>Pseudomonadati</taxon>
        <taxon>Pseudomonadota</taxon>
        <taxon>Alphaproteobacteria</taxon>
        <taxon>Rhodobacterales</taxon>
        <taxon>Roseobacteraceae</taxon>
        <taxon>Thalassobacter</taxon>
    </lineage>
</organism>
<keyword evidence="1" id="KW-0472">Membrane</keyword>
<dbReference type="Proteomes" id="UP000051298">
    <property type="component" value="Unassembled WGS sequence"/>
</dbReference>
<evidence type="ECO:0000256" key="1">
    <source>
        <dbReference type="SAM" id="Phobius"/>
    </source>
</evidence>
<accession>A0A0N7LTP0</accession>
<sequence length="62" mass="6785">MLETSLYLTPGVATAIFVVACISGYRYRSVWKAEGPVWQLWLWGLVAGIGLLTVGFLPMQPG</sequence>
<evidence type="ECO:0000313" key="3">
    <source>
        <dbReference type="Proteomes" id="UP000051298"/>
    </source>
</evidence>
<feature type="transmembrane region" description="Helical" evidence="1">
    <location>
        <begin position="37"/>
        <end position="57"/>
    </location>
</feature>
<dbReference type="RefSeq" id="WP_269079459.1">
    <property type="nucleotide sequence ID" value="NZ_CP107618.1"/>
</dbReference>
<feature type="transmembrane region" description="Helical" evidence="1">
    <location>
        <begin position="6"/>
        <end position="25"/>
    </location>
</feature>
<name>A0A0N7LTP0_9RHOB</name>
<proteinExistence type="predicted"/>
<dbReference type="eggNOG" id="ENOG5032ZZ8">
    <property type="taxonomic scope" value="Bacteria"/>
</dbReference>
<dbReference type="EMBL" id="CYRX01000031">
    <property type="protein sequence ID" value="CUH61234.1"/>
    <property type="molecule type" value="Genomic_DNA"/>
</dbReference>
<gene>
    <name evidence="2" type="ORF">THS5294_02537</name>
</gene>
<keyword evidence="1" id="KW-1133">Transmembrane helix</keyword>
<protein>
    <submittedName>
        <fullName evidence="2">Uncharacterized protein</fullName>
    </submittedName>
</protein>